<proteinExistence type="predicted"/>
<dbReference type="AlphaFoldDB" id="A0A7M5V171"/>
<feature type="compositionally biased region" description="Polar residues" evidence="1">
    <location>
        <begin position="16"/>
        <end position="31"/>
    </location>
</feature>
<reference evidence="2" key="1">
    <citation type="submission" date="2021-01" db="UniProtKB">
        <authorList>
            <consortium name="EnsemblMetazoa"/>
        </authorList>
    </citation>
    <scope>IDENTIFICATION</scope>
</reference>
<name>A0A7M5V171_9CNID</name>
<sequence>MTSASTNKDQVESPLNADSQTLSPKDQNQDPAEQMSRKRRNIEESDDTVPTNKFAKIEERFDLSNKDKTNSWSIKSDLAEYAIKQMNSYINDGDIKDEILYQFPIPDNLNNKKEMDSNIRSLLSEMRAKETLSLDKAFESVQDKVLNVFGPLSQVWEFLEIQKDQAIEQTSNMSEEEFTSDMDDMLRSAKDCARLIDMTVTMLGQAFNSLSYYRRRNALLSILKGDKTKVKEMMKENKDILQENTSSNRLFGEKFDEKMVEVVKLKKKSKEFFNVMDGKTKSSVNKQNRIGLNQSFRGGPLPSTSGRGQNFFQANQSQSGNNRIGYGPPGVKPRGRGRGRGRGGYRGWR</sequence>
<feature type="compositionally biased region" description="Polar residues" evidence="1">
    <location>
        <begin position="284"/>
        <end position="322"/>
    </location>
</feature>
<protein>
    <submittedName>
        <fullName evidence="2">Uncharacterized protein</fullName>
    </submittedName>
</protein>
<dbReference type="OrthoDB" id="6159518at2759"/>
<dbReference type="Proteomes" id="UP000594262">
    <property type="component" value="Unplaced"/>
</dbReference>
<evidence type="ECO:0000313" key="3">
    <source>
        <dbReference type="Proteomes" id="UP000594262"/>
    </source>
</evidence>
<dbReference type="GeneID" id="136804380"/>
<dbReference type="RefSeq" id="XP_066917194.1">
    <property type="nucleotide sequence ID" value="XM_067061093.1"/>
</dbReference>
<organism evidence="2 3">
    <name type="scientific">Clytia hemisphaerica</name>
    <dbReference type="NCBI Taxonomy" id="252671"/>
    <lineage>
        <taxon>Eukaryota</taxon>
        <taxon>Metazoa</taxon>
        <taxon>Cnidaria</taxon>
        <taxon>Hydrozoa</taxon>
        <taxon>Hydroidolina</taxon>
        <taxon>Leptothecata</taxon>
        <taxon>Obeliida</taxon>
        <taxon>Clytiidae</taxon>
        <taxon>Clytia</taxon>
    </lineage>
</organism>
<keyword evidence="3" id="KW-1185">Reference proteome</keyword>
<feature type="compositionally biased region" description="Basic residues" evidence="1">
    <location>
        <begin position="333"/>
        <end position="349"/>
    </location>
</feature>
<feature type="region of interest" description="Disordered" evidence="1">
    <location>
        <begin position="1"/>
        <end position="53"/>
    </location>
</feature>
<dbReference type="EnsemblMetazoa" id="CLYHEMT007863.1">
    <property type="protein sequence ID" value="CLYHEMP007863.1"/>
    <property type="gene ID" value="CLYHEMG007863"/>
</dbReference>
<evidence type="ECO:0000256" key="1">
    <source>
        <dbReference type="SAM" id="MobiDB-lite"/>
    </source>
</evidence>
<feature type="region of interest" description="Disordered" evidence="1">
    <location>
        <begin position="284"/>
        <end position="349"/>
    </location>
</feature>
<accession>A0A7M5V171</accession>
<evidence type="ECO:0000313" key="2">
    <source>
        <dbReference type="EnsemblMetazoa" id="CLYHEMP007863.1"/>
    </source>
</evidence>